<gene>
    <name evidence="2" type="ORF">MM415A00437_0015</name>
    <name evidence="1" type="ORF">MM415B00921_0003</name>
</gene>
<evidence type="ECO:0000313" key="2">
    <source>
        <dbReference type="EMBL" id="QJA82168.1"/>
    </source>
</evidence>
<dbReference type="EMBL" id="MT142481">
    <property type="protein sequence ID" value="QJA82168.1"/>
    <property type="molecule type" value="Genomic_DNA"/>
</dbReference>
<accession>A0A6M3KLC6</accession>
<dbReference type="AlphaFoldDB" id="A0A6M3KLC6"/>
<proteinExistence type="predicted"/>
<organism evidence="2">
    <name type="scientific">viral metagenome</name>
    <dbReference type="NCBI Taxonomy" id="1070528"/>
    <lineage>
        <taxon>unclassified sequences</taxon>
        <taxon>metagenomes</taxon>
        <taxon>organismal metagenomes</taxon>
    </lineage>
</organism>
<reference evidence="2" key="1">
    <citation type="submission" date="2020-03" db="EMBL/GenBank/DDBJ databases">
        <title>The deep terrestrial virosphere.</title>
        <authorList>
            <person name="Holmfeldt K."/>
            <person name="Nilsson E."/>
            <person name="Simone D."/>
            <person name="Lopez-Fernandez M."/>
            <person name="Wu X."/>
            <person name="de Brujin I."/>
            <person name="Lundin D."/>
            <person name="Andersson A."/>
            <person name="Bertilsson S."/>
            <person name="Dopson M."/>
        </authorList>
    </citation>
    <scope>NUCLEOTIDE SEQUENCE</scope>
    <source>
        <strain evidence="2">MM415A00437</strain>
        <strain evidence="1">MM415B00921</strain>
    </source>
</reference>
<name>A0A6M3KLC6_9ZZZZ</name>
<evidence type="ECO:0000313" key="1">
    <source>
        <dbReference type="EMBL" id="QJA61550.1"/>
    </source>
</evidence>
<sequence length="82" mass="9298">MNYQTITLKGNAKVTVDFDDTGKCKKCGMDIIWATTQKAKSMPICKDKDGFFVSHFANCPYSEDFRKKEVFYDPKTKTGGVQ</sequence>
<dbReference type="EMBL" id="MT141445">
    <property type="protein sequence ID" value="QJA61550.1"/>
    <property type="molecule type" value="Genomic_DNA"/>
</dbReference>
<protein>
    <submittedName>
        <fullName evidence="2">Uncharacterized protein</fullName>
    </submittedName>
</protein>